<evidence type="ECO:0000313" key="4">
    <source>
        <dbReference type="Proteomes" id="UP000036681"/>
    </source>
</evidence>
<dbReference type="Proteomes" id="UP000036681">
    <property type="component" value="Unplaced"/>
</dbReference>
<evidence type="ECO:0000313" key="5">
    <source>
        <dbReference type="WBParaSite" id="ALUE_0001503501-mRNA-1"/>
    </source>
</evidence>
<keyword evidence="1" id="KW-0175">Coiled coil</keyword>
<name>A0A0M3IBE8_ASCLU</name>
<dbReference type="AlphaFoldDB" id="A0A0M3IBE8"/>
<evidence type="ECO:0000256" key="1">
    <source>
        <dbReference type="SAM" id="Coils"/>
    </source>
</evidence>
<keyword evidence="4" id="KW-1185">Reference proteome</keyword>
<sequence length="492" mass="55760">MVKRQIWSRCSADERTIVEELIEEYQQGTISSLDALSAQIKQKVGIKISKSTLHRIVTQVDDDGRNRTIRCAKENNEIVLKKLYDQYKRGCSWREATGGAQKTALSMTNLTPFQNLKEEEVDDDEEQMSSEIALESSESEGHYGPSFVKCISLSRRLKATMLNVYENGFLRQYALIRGDAETGRQYYRCTKCVECRRKQGDGNIAYIWVMNGKIIARSGSHHSSCKPLDENKVFARAVDRQCRLDVQQGEANPRLAHTKGMEKMMGTSLSACSYFPPWSAVRRAYYRHRTKQKENTPSSADSPVSERTMIREEVSEEGRESENSELLANDETASARLSLNSGSGEGIFFSMQRKHSAAAVNGNMDMPDLEPGESTYDGEVEQSCGDFEQSSTHLIDEQQLLSGSEGDEACSGGRERMVSRLRKTRHGRIEKRKLRTSNHQGHIRCKCPKIDESAATQELLSEMHTMRTTLRQYEQRIRQLEGLLVEHGIIEI</sequence>
<feature type="domain" description="RYYR-CCHC" evidence="3">
    <location>
        <begin position="151"/>
        <end position="225"/>
    </location>
</feature>
<proteinExistence type="predicted"/>
<dbReference type="WBParaSite" id="ALUE_0001503501-mRNA-1">
    <property type="protein sequence ID" value="ALUE_0001503501-mRNA-1"/>
    <property type="gene ID" value="ALUE_0001503501"/>
</dbReference>
<feature type="region of interest" description="Disordered" evidence="2">
    <location>
        <begin position="289"/>
        <end position="330"/>
    </location>
</feature>
<dbReference type="InterPro" id="IPR057001">
    <property type="entry name" value="RYYR-CCHC"/>
</dbReference>
<reference evidence="5" key="1">
    <citation type="submission" date="2017-02" db="UniProtKB">
        <authorList>
            <consortium name="WormBaseParasite"/>
        </authorList>
    </citation>
    <scope>IDENTIFICATION</scope>
</reference>
<feature type="compositionally biased region" description="Basic and acidic residues" evidence="2">
    <location>
        <begin position="308"/>
        <end position="322"/>
    </location>
</feature>
<dbReference type="Pfam" id="PF23674">
    <property type="entry name" value="RYYR-CCHC"/>
    <property type="match status" value="1"/>
</dbReference>
<feature type="coiled-coil region" evidence="1">
    <location>
        <begin position="456"/>
        <end position="483"/>
    </location>
</feature>
<accession>A0A0M3IBE8</accession>
<evidence type="ECO:0000256" key="2">
    <source>
        <dbReference type="SAM" id="MobiDB-lite"/>
    </source>
</evidence>
<evidence type="ECO:0000259" key="3">
    <source>
        <dbReference type="Pfam" id="PF23674"/>
    </source>
</evidence>
<organism evidence="4 5">
    <name type="scientific">Ascaris lumbricoides</name>
    <name type="common">Giant roundworm</name>
    <dbReference type="NCBI Taxonomy" id="6252"/>
    <lineage>
        <taxon>Eukaryota</taxon>
        <taxon>Metazoa</taxon>
        <taxon>Ecdysozoa</taxon>
        <taxon>Nematoda</taxon>
        <taxon>Chromadorea</taxon>
        <taxon>Rhabditida</taxon>
        <taxon>Spirurina</taxon>
        <taxon>Ascaridomorpha</taxon>
        <taxon>Ascaridoidea</taxon>
        <taxon>Ascarididae</taxon>
        <taxon>Ascaris</taxon>
    </lineage>
</organism>
<protein>
    <recommendedName>
        <fullName evidence="3">RYYR-CCHC domain-containing protein</fullName>
    </recommendedName>
</protein>